<protein>
    <submittedName>
        <fullName evidence="4">Uncharacterized protein</fullName>
    </submittedName>
</protein>
<gene>
    <name evidence="4" type="ORF">CCUR1050_LOCUS16724</name>
</gene>
<accession>A0A7S0ME95</accession>
<evidence type="ECO:0000313" key="4">
    <source>
        <dbReference type="EMBL" id="CAD8639040.1"/>
    </source>
</evidence>
<feature type="transmembrane region" description="Helical" evidence="2">
    <location>
        <begin position="2934"/>
        <end position="2955"/>
    </location>
</feature>
<feature type="transmembrane region" description="Helical" evidence="2">
    <location>
        <begin position="2601"/>
        <end position="2627"/>
    </location>
</feature>
<feature type="transmembrane region" description="Helical" evidence="2">
    <location>
        <begin position="2823"/>
        <end position="2844"/>
    </location>
</feature>
<evidence type="ECO:0000256" key="2">
    <source>
        <dbReference type="SAM" id="Phobius"/>
    </source>
</evidence>
<feature type="transmembrane region" description="Helical" evidence="2">
    <location>
        <begin position="2760"/>
        <end position="2780"/>
    </location>
</feature>
<feature type="chain" id="PRO_5030924338" evidence="3">
    <location>
        <begin position="29"/>
        <end position="3033"/>
    </location>
</feature>
<feature type="signal peptide" evidence="3">
    <location>
        <begin position="1"/>
        <end position="28"/>
    </location>
</feature>
<evidence type="ECO:0000256" key="1">
    <source>
        <dbReference type="SAM" id="MobiDB-lite"/>
    </source>
</evidence>
<feature type="transmembrane region" description="Helical" evidence="2">
    <location>
        <begin position="1959"/>
        <end position="1981"/>
    </location>
</feature>
<sequence length="3033" mass="332213">MISIFNYRSFKELTALFVLNSFLFSANCIEQFIPEWQWDVQQTSSLFGLSGAERSPMPHYACTDRPWNVYCPTCKGRFRCKEILCSTCNGLCEKFDPGDGCDTCSTVNGSVCNPAFRTPSDPNLPCIMWKHRPGICMPRLQVIEGSYSPLATYFLQKSSNGSEPMTPDQASDSVKASMLTVKASAKWGLLDVWGLLAACGCDVLTSCPQCEFASADGSAVTITGAGVPPASRVANGALHGLRRVAFASTAIPGSVSRSLSLEMDGSFASIVSAMVNLSFIPDKYFNSFRVRHLLLAPTPTKTQPWFQVDFTVSSAQLSVVGGAKSQLMQVLSFNDAPTLTNPQLGYLPGCTTHTPCADAAGAPLEYAVFSTDPLATSFGQYWRYEGSTDPLLITGFALEDVDLDEACFFDSTSTGSAQPFVETPDAAYFCGTLNLNVAASIGAITLNTVDGLTFYSNQRSNLGSVGTKTATASALASITYRVETPEILAAGTSRILSANTQYVGAAEEFVLLSLQDQGLTGADGLAKVARDPLTDAPGVRINITIVAVNVAPTISAAASIQVVENEMYSFSRGVLDADDGDADEVITSGLAIENWLGMQWNSPYLNKIRVTLELQGYGNRKGRGLLYFDAAATQITIVSNASHFFASVVPLFPEHDTCAAWPFLNRPPVHACDTGSSPLAVGKSCSGPQDLQTCNVLGTGTFVLGNLTQNSTTVTLLSSIRNLALLASSPEGITMKIVSGIGQGLSFKILSAAGSTVTLETALGMDLDATSVWSIVLSLPHCQNVGIELSSVCVRSQGTKGQTNSAGSRCPDVNCTCVFENTCNQDGKILLYLNRSNNNLAVQQYFQQITSSFAVYRMTCGAMPTYRGLNFSLGKPCSSDADCNQKKFKKCVPGISCRCCSNITAICTVNADCQQYQSGSMCGCERGLSPPVSDKPIQYSCCANLSAVCTSDVQCRAFANDSHCGCIMGFGICNDSLGIGNPCTYRGIAQQKADGAYLMYPSTTCQAPLYSYEGTENARIFNQLAFDSIGFKSKDGVFNSQGSTRIEYYAPRRFAVIAIRSIKYLTNSPIFPNYNRLYRIPERDRDPATFEIAADDYDQLYITVNDMGNSGGGIRDIQQVSALSKIVAAARNNAPFVTGPSSIVANEDVPRYIINAIRINDPDESDNGFNDSLITADHLDGMGFIVNLTVQHGCLFINEQFFRTGKEYAERGTGLPILGNPQCSLVAQFGINGINACTIRLKDYGQPKYGLHAVKCEDITSGCPNSVSAPCVSYLNAAQQPWCYARMCTKFLSFEGRFPDVNQVLSNITYLSDPNFNTYFGYSEQLLIEVTDNGIIGDIINPLSSSLVIPIEVMPVNDPPVIGRLQTQQCITFNDDGSVNFNKPNSEERVFRINNEFDFIDVNENTMFTLYPDRVWIMDNDAEEAVIRSTYISECEGDCAAPFDQVAGCCQKQNCPNLCAKISRSSRAALPSQILVSFSVDNGYISFYPPSTRPMLSGLDFLTNLSLVDLSNGGEIDLCPVQVKCMQNQTRIWIRTKISILQNALRWGYLTFSGADNFVGNIQLKIWVSDDGYSDVNLTNTLIATDMLIIQVIPVNNAPVVLAPTGTGCLCSATNGICNCGQVPPLQFSSGFRCYNNWMDFSLLEVNAVLCGFPNISRIPNQRDSYQGFPDLGQNIQISDVDFQQDVSSYVTVELVLGRKGVGGFFLYETLTTVEYFQWVENDELVHLRMNGELRDINYQMTKLFLDIKPDYSGPAPIQVNVNDNKFAGVCTPSASIDPYACKRSNCKNSYGESTLGEIGYFICKQPVAGEGSMYSFIPAGQQSCSQIDGNLPASNLRWSTGLWSGPFSCLGCGYYDPETKVITGTDEPPVLLPRLAVTNIQAVVIGASACQFPTCLSCNAAAKYLAGPFGDGCGWCPSFCGGRGKCMIGISGPIFEICPPDPKTGLKYRQCIPVPLNLPLILGTSIPAAHVIFALIYVFFRWVRKRHGSLSVYIRKKRFDVMHHGRNLHLVPPATASYFEFAVTVILALIIGILFGGVLETQSGPFFFQQEFYLDASNRIQFNVDNCNLRFVPTRNYPFPISAISALKIRFAYYINPDILLNADTCSASATFEVLNDLNPSMKYKEFYCNIEVLVPDRYIMPTLVVNALGSNQTTVRSGPMDDDTKHFGLEFGPNEFILQGGTISARLENITALHFKFDVLHGDLLLTNIYQTSFGTFNTLDADIVVTSPIQTSANVWQKSEDLVCLSAASLYVDSNCKRICAYAPQGKTAQTTASVDFRYIDQYYRRRLLQSTTTCPINVPGCTNSDCSLVQSDQCLCKPVCDMVSAQNLDFNGVKGIKGTCNGEGKCCRTICQGYSSADLFPFPNTVRCGICQDQTACSLPTCGQWSPGGLNQQFWFTSERGQISLAVFDSSIDSSKGLHSFKGSAPASTVNVPVGFNEEDSVLLAELFHPGGKSNPLQQWFWLRINGPGSPPTSFGNFAWLLSLRYIVLPSYFLQVVSYSTLNPKKGAAAVRLRPGFCPAYIDYKTSALANTRIIKLYQLLSDLLQKPSGGSFPFPFGSLIVWIPSRDLPTKLDLDPSTNTLGFSVINLWFGAGAELFLTLLLASIFPLAGAFVLVAIIGYKLKHYINARRKKKVAEAAVKLNLFEHMRIAKLDAAERAMEEEIDANSPEFIELRGQIDVWYLIDCCFADPDKQRPFLAKFGRVCCHLAIVGGPILFLTFLADTWNSGKNNYFCENRIDKANCFAQSDPFADAVNWFMLVFALFSVIDLSCHYLTVRYFTFRTLLRNIYYAMLGFVAWLFFSATFLTAAWILLGAMQQPVLLGPFGLSGVCCYVVTLQYFRQQRRFFKLIRQSLDDRVHIKRAELEARNTKIPADLVSFLIQVNLEHATIQQGYSSARILGRTFILLSTTIAVYCFVLIGFQAFVDFNNYWEGLLNSCIVVLLPYLILALFQGPDASWEKIEADHVAENILGSMDILFQSMENQLDIAQQIIDSIPREGLEQLEAQDASSSETEEIDNDQVPLLVIRNE</sequence>
<keyword evidence="2" id="KW-0812">Transmembrane</keyword>
<feature type="transmembrane region" description="Helical" evidence="2">
    <location>
        <begin position="2705"/>
        <end position="2726"/>
    </location>
</feature>
<feature type="region of interest" description="Disordered" evidence="1">
    <location>
        <begin position="3007"/>
        <end position="3026"/>
    </location>
</feature>
<keyword evidence="3" id="KW-0732">Signal</keyword>
<keyword evidence="2" id="KW-0472">Membrane</keyword>
<name>A0A7S0ME95_9CRYP</name>
<reference evidence="4" key="1">
    <citation type="submission" date="2021-01" db="EMBL/GenBank/DDBJ databases">
        <authorList>
            <person name="Corre E."/>
            <person name="Pelletier E."/>
            <person name="Niang G."/>
            <person name="Scheremetjew M."/>
            <person name="Finn R."/>
            <person name="Kale V."/>
            <person name="Holt S."/>
            <person name="Cochrane G."/>
            <person name="Meng A."/>
            <person name="Brown T."/>
            <person name="Cohen L."/>
        </authorList>
    </citation>
    <scope>NUCLEOTIDE SEQUENCE</scope>
    <source>
        <strain evidence="4">CCAP979/52</strain>
    </source>
</reference>
<proteinExistence type="predicted"/>
<feature type="transmembrane region" description="Helical" evidence="2">
    <location>
        <begin position="2908"/>
        <end position="2928"/>
    </location>
</feature>
<feature type="transmembrane region" description="Helical" evidence="2">
    <location>
        <begin position="2019"/>
        <end position="2040"/>
    </location>
</feature>
<dbReference type="EMBL" id="HBEZ01030265">
    <property type="protein sequence ID" value="CAD8639040.1"/>
    <property type="molecule type" value="Transcribed_RNA"/>
</dbReference>
<keyword evidence="2" id="KW-1133">Transmembrane helix</keyword>
<evidence type="ECO:0000256" key="3">
    <source>
        <dbReference type="SAM" id="SignalP"/>
    </source>
</evidence>
<organism evidence="4">
    <name type="scientific">Cryptomonas curvata</name>
    <dbReference type="NCBI Taxonomy" id="233186"/>
    <lineage>
        <taxon>Eukaryota</taxon>
        <taxon>Cryptophyceae</taxon>
        <taxon>Cryptomonadales</taxon>
        <taxon>Cryptomonadaceae</taxon>
        <taxon>Cryptomonas</taxon>
    </lineage>
</organism>
<feature type="transmembrane region" description="Helical" evidence="2">
    <location>
        <begin position="2792"/>
        <end position="2817"/>
    </location>
</feature>